<organism evidence="2 3">
    <name type="scientific">Dendryphion nanum</name>
    <dbReference type="NCBI Taxonomy" id="256645"/>
    <lineage>
        <taxon>Eukaryota</taxon>
        <taxon>Fungi</taxon>
        <taxon>Dikarya</taxon>
        <taxon>Ascomycota</taxon>
        <taxon>Pezizomycotina</taxon>
        <taxon>Dothideomycetes</taxon>
        <taxon>Pleosporomycetidae</taxon>
        <taxon>Pleosporales</taxon>
        <taxon>Torulaceae</taxon>
        <taxon>Dendryphion</taxon>
    </lineage>
</organism>
<sequence>MPFRLWLRWGCWYLSLRSKVPIFDCVMVQAGFGIYGKDKALDSYPAGRFTLFLTMALRRISIVVLLFTRVRRKCSQALGNGDIRRCSGED</sequence>
<gene>
    <name evidence="2" type="ORF">B0J11DRAFT_521643</name>
</gene>
<feature type="non-terminal residue" evidence="2">
    <location>
        <position position="90"/>
    </location>
</feature>
<dbReference type="AlphaFoldDB" id="A0A9P9E6P7"/>
<evidence type="ECO:0000313" key="2">
    <source>
        <dbReference type="EMBL" id="KAH7132415.1"/>
    </source>
</evidence>
<keyword evidence="1" id="KW-0812">Transmembrane</keyword>
<keyword evidence="3" id="KW-1185">Reference proteome</keyword>
<feature type="transmembrane region" description="Helical" evidence="1">
    <location>
        <begin position="49"/>
        <end position="68"/>
    </location>
</feature>
<comment type="caution">
    <text evidence="2">The sequence shown here is derived from an EMBL/GenBank/DDBJ whole genome shotgun (WGS) entry which is preliminary data.</text>
</comment>
<reference evidence="2" key="1">
    <citation type="journal article" date="2021" name="Nat. Commun.">
        <title>Genetic determinants of endophytism in the Arabidopsis root mycobiome.</title>
        <authorList>
            <person name="Mesny F."/>
            <person name="Miyauchi S."/>
            <person name="Thiergart T."/>
            <person name="Pickel B."/>
            <person name="Atanasova L."/>
            <person name="Karlsson M."/>
            <person name="Huettel B."/>
            <person name="Barry K.W."/>
            <person name="Haridas S."/>
            <person name="Chen C."/>
            <person name="Bauer D."/>
            <person name="Andreopoulos W."/>
            <person name="Pangilinan J."/>
            <person name="LaButti K."/>
            <person name="Riley R."/>
            <person name="Lipzen A."/>
            <person name="Clum A."/>
            <person name="Drula E."/>
            <person name="Henrissat B."/>
            <person name="Kohler A."/>
            <person name="Grigoriev I.V."/>
            <person name="Martin F.M."/>
            <person name="Hacquard S."/>
        </authorList>
    </citation>
    <scope>NUCLEOTIDE SEQUENCE</scope>
    <source>
        <strain evidence="2">MPI-CAGE-CH-0243</strain>
    </source>
</reference>
<evidence type="ECO:0000256" key="1">
    <source>
        <dbReference type="SAM" id="Phobius"/>
    </source>
</evidence>
<evidence type="ECO:0000313" key="3">
    <source>
        <dbReference type="Proteomes" id="UP000700596"/>
    </source>
</evidence>
<keyword evidence="1" id="KW-1133">Transmembrane helix</keyword>
<name>A0A9P9E6P7_9PLEO</name>
<accession>A0A9P9E6P7</accession>
<dbReference type="EMBL" id="JAGMWT010000003">
    <property type="protein sequence ID" value="KAH7132415.1"/>
    <property type="molecule type" value="Genomic_DNA"/>
</dbReference>
<proteinExistence type="predicted"/>
<dbReference type="Proteomes" id="UP000700596">
    <property type="component" value="Unassembled WGS sequence"/>
</dbReference>
<keyword evidence="1" id="KW-0472">Membrane</keyword>
<protein>
    <submittedName>
        <fullName evidence="2">Uncharacterized protein</fullName>
    </submittedName>
</protein>